<comment type="similarity">
    <text evidence="1">Belongs to the 3-beta-HSD family.</text>
</comment>
<organism evidence="4 5">
    <name type="scientific">Exophiala oligosperma</name>
    <dbReference type="NCBI Taxonomy" id="215243"/>
    <lineage>
        <taxon>Eukaryota</taxon>
        <taxon>Fungi</taxon>
        <taxon>Dikarya</taxon>
        <taxon>Ascomycota</taxon>
        <taxon>Pezizomycotina</taxon>
        <taxon>Eurotiomycetes</taxon>
        <taxon>Chaetothyriomycetidae</taxon>
        <taxon>Chaetothyriales</taxon>
        <taxon>Herpotrichiellaceae</taxon>
        <taxon>Exophiala</taxon>
    </lineage>
</organism>
<reference evidence="4 5" key="1">
    <citation type="submission" date="2015-01" db="EMBL/GenBank/DDBJ databases">
        <title>The Genome Sequence of Exophiala oligosperma CBS72588.</title>
        <authorList>
            <consortium name="The Broad Institute Genomics Platform"/>
            <person name="Cuomo C."/>
            <person name="de Hoog S."/>
            <person name="Gorbushina A."/>
            <person name="Stielow B."/>
            <person name="Teixiera M."/>
            <person name="Abouelleil A."/>
            <person name="Chapman S.B."/>
            <person name="Priest M."/>
            <person name="Young S.K."/>
            <person name="Wortman J."/>
            <person name="Nusbaum C."/>
            <person name="Birren B."/>
        </authorList>
    </citation>
    <scope>NUCLEOTIDE SEQUENCE [LARGE SCALE GENOMIC DNA]</scope>
    <source>
        <strain evidence="4 5">CBS 72588</strain>
    </source>
</reference>
<dbReference type="PANTHER" id="PTHR43245:SF51">
    <property type="entry name" value="SHORT CHAIN DEHYDROGENASE_REDUCTASE FAMILY 42E, MEMBER 2"/>
    <property type="match status" value="1"/>
</dbReference>
<keyword evidence="2" id="KW-0560">Oxidoreductase</keyword>
<dbReference type="GO" id="GO:0016616">
    <property type="term" value="F:oxidoreductase activity, acting on the CH-OH group of donors, NAD or NADP as acceptor"/>
    <property type="evidence" value="ECO:0007669"/>
    <property type="project" value="InterPro"/>
</dbReference>
<protein>
    <recommendedName>
        <fullName evidence="3">3-beta hydroxysteroid dehydrogenase/isomerase domain-containing protein</fullName>
    </recommendedName>
</protein>
<dbReference type="VEuPathDB" id="FungiDB:PV06_05922"/>
<dbReference type="GeneID" id="27357996"/>
<dbReference type="EMBL" id="KN847336">
    <property type="protein sequence ID" value="KIW42363.1"/>
    <property type="molecule type" value="Genomic_DNA"/>
</dbReference>
<sequence length="430" mass="47065">MAKIETEALHNGSATKTTATAAANDSLDTSIKVLVTGGLGFVGSAIVRALQEQRPKWIVCILDLDNGPGDSCKDDGEDELDLLKGCSYEYVQADVTDFDAVMRVFHRVRPTAVVHSAGIVPPLRERYSRRLETVVKKVNVMGTRHVVEAAGRAGCRAFVYTSSCCAVVDDMTKSYPNIDERWPVSRKSLIYGESKVEAERIVLAANNSGMSHEKFAILDGESPNAMLTCVLRPSVIFGEGDHQLIPSLHACIAKGESRFIVGNGFNLWDATYVGNIADAHVLALDNLLGVGSRRDETQATINELVQEPGTNGVGSAAGETFFIQNNEPISFRDFSLAVWKEFGHYPPWLEIRIPEGLGWTLGLFAELFTRISGTPTTLSRGSVMDAVAIRYASGDKASRILGYHPRTGLEVGIKKSCLDYARRLEERRRR</sequence>
<evidence type="ECO:0000313" key="5">
    <source>
        <dbReference type="Proteomes" id="UP000053342"/>
    </source>
</evidence>
<proteinExistence type="inferred from homology"/>
<evidence type="ECO:0000256" key="1">
    <source>
        <dbReference type="ARBA" id="ARBA00009219"/>
    </source>
</evidence>
<gene>
    <name evidence="4" type="ORF">PV06_05922</name>
</gene>
<dbReference type="OrthoDB" id="10058185at2759"/>
<dbReference type="Pfam" id="PF01073">
    <property type="entry name" value="3Beta_HSD"/>
    <property type="match status" value="1"/>
</dbReference>
<feature type="domain" description="3-beta hydroxysteroid dehydrogenase/isomerase" evidence="3">
    <location>
        <begin position="34"/>
        <end position="345"/>
    </location>
</feature>
<evidence type="ECO:0000259" key="3">
    <source>
        <dbReference type="Pfam" id="PF01073"/>
    </source>
</evidence>
<dbReference type="SUPFAM" id="SSF51735">
    <property type="entry name" value="NAD(P)-binding Rossmann-fold domains"/>
    <property type="match status" value="1"/>
</dbReference>
<dbReference type="PANTHER" id="PTHR43245">
    <property type="entry name" value="BIFUNCTIONAL POLYMYXIN RESISTANCE PROTEIN ARNA"/>
    <property type="match status" value="1"/>
</dbReference>
<dbReference type="Proteomes" id="UP000053342">
    <property type="component" value="Unassembled WGS sequence"/>
</dbReference>
<name>A0A0D2DH79_9EURO</name>
<dbReference type="HOGENOM" id="CLU_007383_6_8_1"/>
<keyword evidence="5" id="KW-1185">Reference proteome</keyword>
<dbReference type="InterPro" id="IPR050177">
    <property type="entry name" value="Lipid_A_modif_metabolic_enz"/>
</dbReference>
<dbReference type="GO" id="GO:0006694">
    <property type="term" value="P:steroid biosynthetic process"/>
    <property type="evidence" value="ECO:0007669"/>
    <property type="project" value="InterPro"/>
</dbReference>
<dbReference type="STRING" id="215243.A0A0D2DH79"/>
<dbReference type="Gene3D" id="3.40.50.720">
    <property type="entry name" value="NAD(P)-binding Rossmann-like Domain"/>
    <property type="match status" value="1"/>
</dbReference>
<evidence type="ECO:0000256" key="2">
    <source>
        <dbReference type="ARBA" id="ARBA00023002"/>
    </source>
</evidence>
<accession>A0A0D2DH79</accession>
<dbReference type="AlphaFoldDB" id="A0A0D2DH79"/>
<evidence type="ECO:0000313" key="4">
    <source>
        <dbReference type="EMBL" id="KIW42363.1"/>
    </source>
</evidence>
<dbReference type="RefSeq" id="XP_016262579.1">
    <property type="nucleotide sequence ID" value="XM_016406975.1"/>
</dbReference>
<dbReference type="InterPro" id="IPR002225">
    <property type="entry name" value="3Beta_OHSteriod_DH/Estase"/>
</dbReference>
<dbReference type="InterPro" id="IPR036291">
    <property type="entry name" value="NAD(P)-bd_dom_sf"/>
</dbReference>